<dbReference type="HOGENOM" id="CLU_041111_0_0_5"/>
<dbReference type="Proteomes" id="UP000001492">
    <property type="component" value="Plasmid pASTEX02"/>
</dbReference>
<accession>E8RVV9</accession>
<feature type="domain" description="Polyvalent protein metallopeptidase" evidence="2">
    <location>
        <begin position="149"/>
        <end position="274"/>
    </location>
</feature>
<organism evidence="3 4">
    <name type="scientific">Asticcacaulis excentricus (strain ATCC 15261 / DSM 4724 / KCTC 12464 / NCIMB 9791 / VKM B-1370 / CB 48)</name>
    <dbReference type="NCBI Taxonomy" id="573065"/>
    <lineage>
        <taxon>Bacteria</taxon>
        <taxon>Pseudomonadati</taxon>
        <taxon>Pseudomonadota</taxon>
        <taxon>Alphaproteobacteria</taxon>
        <taxon>Caulobacterales</taxon>
        <taxon>Caulobacteraceae</taxon>
        <taxon>Asticcacaulis</taxon>
    </lineage>
</organism>
<protein>
    <recommendedName>
        <fullName evidence="5">Antirestriction protein</fullName>
    </recommendedName>
</protein>
<gene>
    <name evidence="3" type="ordered locus">Astex_3771</name>
</gene>
<dbReference type="EMBL" id="CP002398">
    <property type="protein sequence ID" value="ADU15381.1"/>
    <property type="molecule type" value="Genomic_DNA"/>
</dbReference>
<name>E8RVV9_ASTEC</name>
<dbReference type="Pfam" id="PF08401">
    <property type="entry name" value="ArdcN"/>
    <property type="match status" value="1"/>
</dbReference>
<proteinExistence type="predicted"/>
<keyword evidence="3" id="KW-0614">Plasmid</keyword>
<dbReference type="InterPro" id="IPR013610">
    <property type="entry name" value="ArdC_N"/>
</dbReference>
<evidence type="ECO:0000313" key="4">
    <source>
        <dbReference type="Proteomes" id="UP000001492"/>
    </source>
</evidence>
<evidence type="ECO:0008006" key="5">
    <source>
        <dbReference type="Google" id="ProtNLM"/>
    </source>
</evidence>
<dbReference type="InterPro" id="IPR017113">
    <property type="entry name" value="Antirestriction_ArdC"/>
</dbReference>
<dbReference type="PIRSF" id="PIRSF037112">
    <property type="entry name" value="Antirestriction_ArdC"/>
    <property type="match status" value="1"/>
</dbReference>
<geneLocation type="plasmid" evidence="3 4">
    <name>pASTEX02</name>
</geneLocation>
<keyword evidence="4" id="KW-1185">Reference proteome</keyword>
<dbReference type="KEGG" id="aex:Astex_3771"/>
<dbReference type="Pfam" id="PF18818">
    <property type="entry name" value="MPTase-PolyVal"/>
    <property type="match status" value="1"/>
</dbReference>
<sequence length="299" mass="33934">MNEVDFQMKPNALDTLLAELINRMDQGELPWRRPWKNQATPQLPTRADGQTFSGTNLWILAMQMAMHGWSNPRFYTFNQAKDLGGHVRKGEKGCPAILYKQTAVDQADGDDPKILRFLKSYVCFNAEQIEGLPDDCYLVSEAKAVDPDAVNAFFRSIEFKLIHKGDMAFYNPENDQIVMPNPAQFEDLDRYNATLGHELVHWTGAKNRLDRKLETYRYHDCRAREELVAELGALQLGLLIGLPVEEKLFDNHAGYLQSWVRLLKDHPGELIKASGQASRAVDFLFAQSQRTAQPLPVAA</sequence>
<dbReference type="InterPro" id="IPR041459">
    <property type="entry name" value="MPTase-PolyVal"/>
</dbReference>
<evidence type="ECO:0000259" key="2">
    <source>
        <dbReference type="Pfam" id="PF18818"/>
    </source>
</evidence>
<dbReference type="GO" id="GO:0003697">
    <property type="term" value="F:single-stranded DNA binding"/>
    <property type="evidence" value="ECO:0007669"/>
    <property type="project" value="InterPro"/>
</dbReference>
<feature type="domain" description="N-terminal" evidence="1">
    <location>
        <begin position="13"/>
        <end position="124"/>
    </location>
</feature>
<reference evidence="4" key="1">
    <citation type="submission" date="2010-12" db="EMBL/GenBank/DDBJ databases">
        <title>Complete sequence of plasmid 2 of Asticcacaulis excentricus CB 48.</title>
        <authorList>
            <consortium name="US DOE Joint Genome Institute"/>
            <person name="Lucas S."/>
            <person name="Copeland A."/>
            <person name="Lapidus A."/>
            <person name="Cheng J.-F."/>
            <person name="Bruce D."/>
            <person name="Goodwin L."/>
            <person name="Pitluck S."/>
            <person name="Teshima H."/>
            <person name="Davenport K."/>
            <person name="Detter J.C."/>
            <person name="Han C."/>
            <person name="Tapia R."/>
            <person name="Land M."/>
            <person name="Hauser L."/>
            <person name="Jeffries C."/>
            <person name="Kyrpides N."/>
            <person name="Ivanova N."/>
            <person name="Ovchinnikova G."/>
            <person name="Brun Y.V."/>
            <person name="Woyke T."/>
        </authorList>
    </citation>
    <scope>NUCLEOTIDE SEQUENCE [LARGE SCALE GENOMIC DNA]</scope>
    <source>
        <strain evidence="4">ATCC 15261 / DSM 4724 / KCTC 12464 / NCIMB 9791 / VKM B-1370 / CB 48</strain>
        <plasmid evidence="4">pASTEX02</plasmid>
    </source>
</reference>
<evidence type="ECO:0000313" key="3">
    <source>
        <dbReference type="EMBL" id="ADU15381.1"/>
    </source>
</evidence>
<evidence type="ECO:0000259" key="1">
    <source>
        <dbReference type="Pfam" id="PF08401"/>
    </source>
</evidence>
<dbReference type="AlphaFoldDB" id="E8RVV9"/>